<evidence type="ECO:0000313" key="2">
    <source>
        <dbReference type="Proteomes" id="UP001201273"/>
    </source>
</evidence>
<dbReference type="RefSeq" id="WP_233052937.1">
    <property type="nucleotide sequence ID" value="NZ_JAIMJA010000010.1"/>
</dbReference>
<reference evidence="1 2" key="1">
    <citation type="journal article" date="2022" name="Environ. Microbiol. Rep.">
        <title>Eco-phylogenetic analyses reveal divergent evolution of vitamin B12 metabolism in the marine bacterial family 'Psychromonadaceae'.</title>
        <authorList>
            <person name="Jin X."/>
            <person name="Yang Y."/>
            <person name="Cao H."/>
            <person name="Gao B."/>
            <person name="Zhao Z."/>
        </authorList>
    </citation>
    <scope>NUCLEOTIDE SEQUENCE [LARGE SCALE GENOMIC DNA]</scope>
    <source>
        <strain evidence="1 2">MKS20</strain>
    </source>
</reference>
<dbReference type="InterPro" id="IPR028228">
    <property type="entry name" value="Imm53"/>
</dbReference>
<comment type="caution">
    <text evidence="1">The sequence shown here is derived from an EMBL/GenBank/DDBJ whole genome shotgun (WGS) entry which is preliminary data.</text>
</comment>
<accession>A0ABS8W8Y4</accession>
<organism evidence="1 2">
    <name type="scientific">Motilimonas cestriensis</name>
    <dbReference type="NCBI Taxonomy" id="2742685"/>
    <lineage>
        <taxon>Bacteria</taxon>
        <taxon>Pseudomonadati</taxon>
        <taxon>Pseudomonadota</taxon>
        <taxon>Gammaproteobacteria</taxon>
        <taxon>Alteromonadales</taxon>
        <taxon>Alteromonadales genera incertae sedis</taxon>
        <taxon>Motilimonas</taxon>
    </lineage>
</organism>
<evidence type="ECO:0000313" key="1">
    <source>
        <dbReference type="EMBL" id="MCE2595462.1"/>
    </source>
</evidence>
<dbReference type="Proteomes" id="UP001201273">
    <property type="component" value="Unassembled WGS sequence"/>
</dbReference>
<dbReference type="Pfam" id="PF15580">
    <property type="entry name" value="Imm53"/>
    <property type="match status" value="1"/>
</dbReference>
<proteinExistence type="predicted"/>
<protein>
    <submittedName>
        <fullName evidence="1">Immunity 53 family protein</fullName>
    </submittedName>
</protein>
<name>A0ABS8W8Y4_9GAMM</name>
<keyword evidence="2" id="KW-1185">Reference proteome</keyword>
<sequence length="86" mass="9571">MHLIAMKIGNTAYGVKIYTLDNPGWSIEVDIAETKLSSKRFDKTAIDRSESDWIYCIVSDGVFKGAGGVSNLEELIQVFLNWAEIS</sequence>
<dbReference type="EMBL" id="JAIMJA010000010">
    <property type="protein sequence ID" value="MCE2595462.1"/>
    <property type="molecule type" value="Genomic_DNA"/>
</dbReference>
<gene>
    <name evidence="1" type="ORF">K6Y31_11600</name>
</gene>